<accession>A0A9P2RZR2</accession>
<dbReference type="Proteomes" id="UP000002648">
    <property type="component" value="Unassembled WGS sequence"/>
</dbReference>
<dbReference type="PROSITE" id="PS51257">
    <property type="entry name" value="PROKAR_LIPOPROTEIN"/>
    <property type="match status" value="1"/>
</dbReference>
<proteinExistence type="predicted"/>
<evidence type="ECO:0008006" key="3">
    <source>
        <dbReference type="Google" id="ProtNLM"/>
    </source>
</evidence>
<evidence type="ECO:0000313" key="2">
    <source>
        <dbReference type="Proteomes" id="UP000002648"/>
    </source>
</evidence>
<protein>
    <recommendedName>
        <fullName evidence="3">Lipoprotein</fullName>
    </recommendedName>
</protein>
<comment type="caution">
    <text evidence="1">The sequence shown here is derived from an EMBL/GenBank/DDBJ whole genome shotgun (WGS) entry which is preliminary data.</text>
</comment>
<dbReference type="EMBL" id="AIMD01000024">
    <property type="protein sequence ID" value="EJF95928.1"/>
    <property type="molecule type" value="Genomic_DNA"/>
</dbReference>
<reference evidence="1 2" key="1">
    <citation type="submission" date="2012-03" db="EMBL/GenBank/DDBJ databases">
        <title>The Genome Sequence of Bartonella taylorii 8TBB.</title>
        <authorList>
            <consortium name="The Broad Institute Genome Sequencing Platform"/>
            <consortium name="The Broad Institute Genome Sequencing Center for Infectious Disease"/>
            <person name="Feldgarden M."/>
            <person name="Kirby J."/>
            <person name="Kosoy M."/>
            <person name="Birtles R."/>
            <person name="Probert W.S."/>
            <person name="Chiaraviglio L."/>
            <person name="Young S.K."/>
            <person name="Zeng Q."/>
            <person name="Gargeya S."/>
            <person name="Fitzgerald M."/>
            <person name="Haas B."/>
            <person name="Abouelleil A."/>
            <person name="Alvarado L."/>
            <person name="Arachchi H.M."/>
            <person name="Berlin A."/>
            <person name="Chapman S.B."/>
            <person name="Gearin G."/>
            <person name="Goldberg J."/>
            <person name="Griggs A."/>
            <person name="Gujja S."/>
            <person name="Hansen M."/>
            <person name="Heiman D."/>
            <person name="Howarth C."/>
            <person name="Larimer J."/>
            <person name="Lui A."/>
            <person name="MacDonald P.J.P."/>
            <person name="McCowen C."/>
            <person name="Montmayeur A."/>
            <person name="Murphy C."/>
            <person name="Neiman D."/>
            <person name="Pearson M."/>
            <person name="Priest M."/>
            <person name="Roberts A."/>
            <person name="Saif S."/>
            <person name="Shea T."/>
            <person name="Sisk P."/>
            <person name="Stolte C."/>
            <person name="Sykes S."/>
            <person name="Wortman J."/>
            <person name="Nusbaum C."/>
            <person name="Birren B."/>
        </authorList>
    </citation>
    <scope>NUCLEOTIDE SEQUENCE [LARGE SCALE GENOMIC DNA]</scope>
    <source>
        <strain evidence="1 2">8TBB</strain>
    </source>
</reference>
<sequence length="138" mass="15548">MKKILKLLSGIAFSAISGCYSDQTPLTVVDTWEKSGADKLEIKKALLECGTQTFSDLSSEKGLSIREKLNAHASVDACMLQAGFRNKFEEPRWCEREKYKVYNLSICRPGAVIPQRSVEIRLNSPYCKENKDQPECQP</sequence>
<dbReference type="OrthoDB" id="7923301at2"/>
<dbReference type="AlphaFoldDB" id="A0A9P2RZR2"/>
<organism evidence="1 2">
    <name type="scientific">Bartonella taylorii 8TBB</name>
    <dbReference type="NCBI Taxonomy" id="1094560"/>
    <lineage>
        <taxon>Bacteria</taxon>
        <taxon>Pseudomonadati</taxon>
        <taxon>Pseudomonadota</taxon>
        <taxon>Alphaproteobacteria</taxon>
        <taxon>Hyphomicrobiales</taxon>
        <taxon>Bartonellaceae</taxon>
        <taxon>Bartonella</taxon>
    </lineage>
</organism>
<keyword evidence="2" id="KW-1185">Reference proteome</keyword>
<evidence type="ECO:0000313" key="1">
    <source>
        <dbReference type="EMBL" id="EJF95928.1"/>
    </source>
</evidence>
<gene>
    <name evidence="1" type="ORF">ME9_00771</name>
</gene>
<name>A0A9P2RZR2_BARTA</name>
<dbReference type="RefSeq" id="WP_004859308.1">
    <property type="nucleotide sequence ID" value="NZ_JH725051.1"/>
</dbReference>